<comment type="caution">
    <text evidence="2">The sequence shown here is derived from an EMBL/GenBank/DDBJ whole genome shotgun (WGS) entry which is preliminary data.</text>
</comment>
<protein>
    <submittedName>
        <fullName evidence="2">Uncharacterized protein</fullName>
    </submittedName>
</protein>
<dbReference type="AlphaFoldDB" id="A0AAV7Q0T7"/>
<evidence type="ECO:0000313" key="2">
    <source>
        <dbReference type="EMBL" id="KAJ1131615.1"/>
    </source>
</evidence>
<feature type="region of interest" description="Disordered" evidence="1">
    <location>
        <begin position="1"/>
        <end position="34"/>
    </location>
</feature>
<name>A0AAV7Q0T7_PLEWA</name>
<evidence type="ECO:0000256" key="1">
    <source>
        <dbReference type="SAM" id="MobiDB-lite"/>
    </source>
</evidence>
<reference evidence="2" key="1">
    <citation type="journal article" date="2022" name="bioRxiv">
        <title>Sequencing and chromosome-scale assembly of the giantPleurodeles waltlgenome.</title>
        <authorList>
            <person name="Brown T."/>
            <person name="Elewa A."/>
            <person name="Iarovenko S."/>
            <person name="Subramanian E."/>
            <person name="Araus A.J."/>
            <person name="Petzold A."/>
            <person name="Susuki M."/>
            <person name="Suzuki K.-i.T."/>
            <person name="Hayashi T."/>
            <person name="Toyoda A."/>
            <person name="Oliveira C."/>
            <person name="Osipova E."/>
            <person name="Leigh N.D."/>
            <person name="Simon A."/>
            <person name="Yun M.H."/>
        </authorList>
    </citation>
    <scope>NUCLEOTIDE SEQUENCE</scope>
    <source>
        <strain evidence="2">20211129_DDA</strain>
        <tissue evidence="2">Liver</tissue>
    </source>
</reference>
<keyword evidence="3" id="KW-1185">Reference proteome</keyword>
<sequence length="106" mass="12119">MGDATSRDKVEASVSHLLERAEQADGSGGRPVEDALTCHVPGETWLNQHLRNDLEEQSDVFQQRLGCLTELKMTWEDYLYKLKVGLQRFKQLDKKDKPECVGSRTR</sequence>
<dbReference type="Proteomes" id="UP001066276">
    <property type="component" value="Chromosome 7"/>
</dbReference>
<evidence type="ECO:0000313" key="3">
    <source>
        <dbReference type="Proteomes" id="UP001066276"/>
    </source>
</evidence>
<gene>
    <name evidence="2" type="ORF">NDU88_009950</name>
</gene>
<feature type="compositionally biased region" description="Basic and acidic residues" evidence="1">
    <location>
        <begin position="1"/>
        <end position="23"/>
    </location>
</feature>
<dbReference type="EMBL" id="JANPWB010000011">
    <property type="protein sequence ID" value="KAJ1131615.1"/>
    <property type="molecule type" value="Genomic_DNA"/>
</dbReference>
<proteinExistence type="predicted"/>
<accession>A0AAV7Q0T7</accession>
<organism evidence="2 3">
    <name type="scientific">Pleurodeles waltl</name>
    <name type="common">Iberian ribbed newt</name>
    <dbReference type="NCBI Taxonomy" id="8319"/>
    <lineage>
        <taxon>Eukaryota</taxon>
        <taxon>Metazoa</taxon>
        <taxon>Chordata</taxon>
        <taxon>Craniata</taxon>
        <taxon>Vertebrata</taxon>
        <taxon>Euteleostomi</taxon>
        <taxon>Amphibia</taxon>
        <taxon>Batrachia</taxon>
        <taxon>Caudata</taxon>
        <taxon>Salamandroidea</taxon>
        <taxon>Salamandridae</taxon>
        <taxon>Pleurodelinae</taxon>
        <taxon>Pleurodeles</taxon>
    </lineage>
</organism>